<keyword evidence="2" id="KW-1185">Reference proteome</keyword>
<dbReference type="RefSeq" id="WP_069314014.1">
    <property type="nucleotide sequence ID" value="NZ_MDTU01000002.1"/>
</dbReference>
<sequence length="142" mass="15668">MRSGDLIAYRGSGLTSALVRWATHSEYSHVGVVINVSGQFFVAEAMILKGVRITPIDKLPEDFERIKTPIAFSNSALAFVFNHLGDKYSIVDALFAAVGLKQVEHNGWQCAEFAAAVLNRCGFKTEQRRNLTPIELIDAVKN</sequence>
<dbReference type="InterPro" id="IPR038765">
    <property type="entry name" value="Papain-like_cys_pep_sf"/>
</dbReference>
<proteinExistence type="predicted"/>
<evidence type="ECO:0000313" key="2">
    <source>
        <dbReference type="Proteomes" id="UP000094329"/>
    </source>
</evidence>
<evidence type="ECO:0000313" key="1">
    <source>
        <dbReference type="EMBL" id="ODN41549.1"/>
    </source>
</evidence>
<dbReference type="Proteomes" id="UP000094329">
    <property type="component" value="Unassembled WGS sequence"/>
</dbReference>
<organism evidence="1 2">
    <name type="scientific">Piscirickettsia litoralis</name>
    <dbReference type="NCBI Taxonomy" id="1891921"/>
    <lineage>
        <taxon>Bacteria</taxon>
        <taxon>Pseudomonadati</taxon>
        <taxon>Pseudomonadota</taxon>
        <taxon>Gammaproteobacteria</taxon>
        <taxon>Thiotrichales</taxon>
        <taxon>Piscirickettsiaceae</taxon>
        <taxon>Piscirickettsia</taxon>
    </lineage>
</organism>
<dbReference type="Gene3D" id="3.90.1720.10">
    <property type="entry name" value="endopeptidase domain like (from Nostoc punctiforme)"/>
    <property type="match status" value="1"/>
</dbReference>
<accession>A0ABX3A614</accession>
<name>A0ABX3A614_9GAMM</name>
<gene>
    <name evidence="1" type="ORF">BGC07_15690</name>
</gene>
<dbReference type="EMBL" id="MDTU01000002">
    <property type="protein sequence ID" value="ODN41549.1"/>
    <property type="molecule type" value="Genomic_DNA"/>
</dbReference>
<comment type="caution">
    <text evidence="1">The sequence shown here is derived from an EMBL/GenBank/DDBJ whole genome shotgun (WGS) entry which is preliminary data.</text>
</comment>
<protein>
    <submittedName>
        <fullName evidence="1">Uncharacterized protein</fullName>
    </submittedName>
</protein>
<dbReference type="SUPFAM" id="SSF54001">
    <property type="entry name" value="Cysteine proteinases"/>
    <property type="match status" value="1"/>
</dbReference>
<reference evidence="1 2" key="1">
    <citation type="submission" date="2016-08" db="EMBL/GenBank/DDBJ databases">
        <title>Draft genome sequence of Candidatus Piscirickettsia litoralis, from seawater.</title>
        <authorList>
            <person name="Wan X."/>
            <person name="Lee A.J."/>
            <person name="Hou S."/>
            <person name="Donachie S.P."/>
        </authorList>
    </citation>
    <scope>NUCLEOTIDE SEQUENCE [LARGE SCALE GENOMIC DNA]</scope>
    <source>
        <strain evidence="1 2">Y2</strain>
    </source>
</reference>